<keyword evidence="4" id="KW-1185">Reference proteome</keyword>
<accession>A0AAN8I5S4</accession>
<evidence type="ECO:0000256" key="1">
    <source>
        <dbReference type="SAM" id="MobiDB-lite"/>
    </source>
</evidence>
<evidence type="ECO:0000313" key="3">
    <source>
        <dbReference type="EMBL" id="KAK5950766.1"/>
    </source>
</evidence>
<feature type="compositionally biased region" description="Polar residues" evidence="1">
    <location>
        <begin position="294"/>
        <end position="312"/>
    </location>
</feature>
<feature type="region of interest" description="Disordered" evidence="1">
    <location>
        <begin position="294"/>
        <end position="400"/>
    </location>
</feature>
<feature type="compositionally biased region" description="Polar residues" evidence="1">
    <location>
        <begin position="423"/>
        <end position="440"/>
    </location>
</feature>
<comment type="caution">
    <text evidence="3">The sequence shown here is derived from an EMBL/GenBank/DDBJ whole genome shotgun (WGS) entry which is preliminary data.</text>
</comment>
<dbReference type="Proteomes" id="UP001316803">
    <property type="component" value="Unassembled WGS sequence"/>
</dbReference>
<name>A0AAN8I5S4_9EURO</name>
<protein>
    <recommendedName>
        <fullName evidence="2">DUF7492 domain-containing protein</fullName>
    </recommendedName>
</protein>
<dbReference type="AlphaFoldDB" id="A0AAN8I5S4"/>
<dbReference type="Pfam" id="PF24320">
    <property type="entry name" value="DUF7492"/>
    <property type="match status" value="1"/>
</dbReference>
<feature type="compositionally biased region" description="Low complexity" evidence="1">
    <location>
        <begin position="313"/>
        <end position="334"/>
    </location>
</feature>
<feature type="compositionally biased region" description="Polar residues" evidence="1">
    <location>
        <begin position="370"/>
        <end position="390"/>
    </location>
</feature>
<feature type="compositionally biased region" description="Low complexity" evidence="1">
    <location>
        <begin position="391"/>
        <end position="400"/>
    </location>
</feature>
<sequence length="485" mass="50991">MKYSYILGALASTAAAHSWVEQLSVIAPNGTLVGAPGFPRGNVKRGTPEFSDTALVNLIPPNPRGPNQIFDTDLMCKDSQTKQAQTGQSPRLQAAAGANVALRYQENGHVTLPETQAGKPKNRGTLYVYGTTQPQEDDKFLSIHRQWTADGQGGDKRGVLLSTRDYDDGQCYQVNGGQISSERQKTFAHTPNALMGADLWCQQDIQLPANAPSGKPYTLYWVWDWPTMPGTEGFPEGKQEIYTTCMDVDIVPGADTQQKSAGTSFAQGQDLGNAAVAAQLSDIANPTAVTGQSIPFQAASGTPSPTDNSGKQPSSTPAATTGQSSSQTSGFTSFAGETAPAATATSTNGGNSQQQGPSDRRGGGHRSQHDGNGSYNPNAQNTGTAIQNGNAAPATTTATVTGPVSTVTEVQTAMQTITQTKMQTVTANAKRNEPATQAPSPTEYPSIRDVESSTACSKTESAYKLRARNPFYILPKDATESGAGC</sequence>
<dbReference type="InterPro" id="IPR055915">
    <property type="entry name" value="DUF7492"/>
</dbReference>
<organism evidence="3 4">
    <name type="scientific">Knufia fluminis</name>
    <dbReference type="NCBI Taxonomy" id="191047"/>
    <lineage>
        <taxon>Eukaryota</taxon>
        <taxon>Fungi</taxon>
        <taxon>Dikarya</taxon>
        <taxon>Ascomycota</taxon>
        <taxon>Pezizomycotina</taxon>
        <taxon>Eurotiomycetes</taxon>
        <taxon>Chaetothyriomycetidae</taxon>
        <taxon>Chaetothyriales</taxon>
        <taxon>Trichomeriaceae</taxon>
        <taxon>Knufia</taxon>
    </lineage>
</organism>
<feature type="region of interest" description="Disordered" evidence="1">
    <location>
        <begin position="423"/>
        <end position="458"/>
    </location>
</feature>
<evidence type="ECO:0000259" key="2">
    <source>
        <dbReference type="Pfam" id="PF24320"/>
    </source>
</evidence>
<feature type="domain" description="DUF7492" evidence="2">
    <location>
        <begin position="15"/>
        <end position="276"/>
    </location>
</feature>
<proteinExistence type="predicted"/>
<reference evidence="3 4" key="1">
    <citation type="submission" date="2022-12" db="EMBL/GenBank/DDBJ databases">
        <title>Genomic features and morphological characterization of a novel Knufia sp. strain isolated from spacecraft assembly facility.</title>
        <authorList>
            <person name="Teixeira M."/>
            <person name="Chander A.M."/>
            <person name="Stajich J.E."/>
            <person name="Venkateswaran K."/>
        </authorList>
    </citation>
    <scope>NUCLEOTIDE SEQUENCE [LARGE SCALE GENOMIC DNA]</scope>
    <source>
        <strain evidence="3 4">FJI-L2-BK-P2</strain>
    </source>
</reference>
<dbReference type="EMBL" id="JAKLMC020000024">
    <property type="protein sequence ID" value="KAK5950766.1"/>
    <property type="molecule type" value="Genomic_DNA"/>
</dbReference>
<gene>
    <name evidence="3" type="ORF">OHC33_008149</name>
</gene>
<evidence type="ECO:0000313" key="4">
    <source>
        <dbReference type="Proteomes" id="UP001316803"/>
    </source>
</evidence>
<feature type="compositionally biased region" description="Polar residues" evidence="1">
    <location>
        <begin position="343"/>
        <end position="357"/>
    </location>
</feature>